<organism evidence="2 3">
    <name type="scientific">Elysia crispata</name>
    <name type="common">lettuce slug</name>
    <dbReference type="NCBI Taxonomy" id="231223"/>
    <lineage>
        <taxon>Eukaryota</taxon>
        <taxon>Metazoa</taxon>
        <taxon>Spiralia</taxon>
        <taxon>Lophotrochozoa</taxon>
        <taxon>Mollusca</taxon>
        <taxon>Gastropoda</taxon>
        <taxon>Heterobranchia</taxon>
        <taxon>Euthyneura</taxon>
        <taxon>Panpulmonata</taxon>
        <taxon>Sacoglossa</taxon>
        <taxon>Placobranchoidea</taxon>
        <taxon>Plakobranchidae</taxon>
        <taxon>Elysia</taxon>
    </lineage>
</organism>
<name>A0AAE1DIC0_9GAST</name>
<feature type="region of interest" description="Disordered" evidence="1">
    <location>
        <begin position="16"/>
        <end position="41"/>
    </location>
</feature>
<proteinExistence type="predicted"/>
<dbReference type="EMBL" id="JAWDGP010003786">
    <property type="protein sequence ID" value="KAK3770850.1"/>
    <property type="molecule type" value="Genomic_DNA"/>
</dbReference>
<comment type="caution">
    <text evidence="2">The sequence shown here is derived from an EMBL/GenBank/DDBJ whole genome shotgun (WGS) entry which is preliminary data.</text>
</comment>
<protein>
    <submittedName>
        <fullName evidence="2">Uncharacterized protein</fullName>
    </submittedName>
</protein>
<dbReference type="AlphaFoldDB" id="A0AAE1DIC0"/>
<dbReference type="Proteomes" id="UP001283361">
    <property type="component" value="Unassembled WGS sequence"/>
</dbReference>
<evidence type="ECO:0000313" key="3">
    <source>
        <dbReference type="Proteomes" id="UP001283361"/>
    </source>
</evidence>
<feature type="compositionally biased region" description="Basic and acidic residues" evidence="1">
    <location>
        <begin position="16"/>
        <end position="38"/>
    </location>
</feature>
<gene>
    <name evidence="2" type="ORF">RRG08_036450</name>
</gene>
<evidence type="ECO:0000313" key="2">
    <source>
        <dbReference type="EMBL" id="KAK3770850.1"/>
    </source>
</evidence>
<evidence type="ECO:0000256" key="1">
    <source>
        <dbReference type="SAM" id="MobiDB-lite"/>
    </source>
</evidence>
<reference evidence="2" key="1">
    <citation type="journal article" date="2023" name="G3 (Bethesda)">
        <title>A reference genome for the long-term kleptoplast-retaining sea slug Elysia crispata morphotype clarki.</title>
        <authorList>
            <person name="Eastman K.E."/>
            <person name="Pendleton A.L."/>
            <person name="Shaikh M.A."/>
            <person name="Suttiyut T."/>
            <person name="Ogas R."/>
            <person name="Tomko P."/>
            <person name="Gavelis G."/>
            <person name="Widhalm J.R."/>
            <person name="Wisecaver J.H."/>
        </authorList>
    </citation>
    <scope>NUCLEOTIDE SEQUENCE</scope>
    <source>
        <strain evidence="2">ECLA1</strain>
    </source>
</reference>
<sequence>MSQPWCGVRDLFRPRSEEKEKAGDGCPRRGYSREERPRPPQGDFIMYSVYEQVDGGTLAWRNGYLTDY</sequence>
<accession>A0AAE1DIC0</accession>
<keyword evidence="3" id="KW-1185">Reference proteome</keyword>